<dbReference type="EMBL" id="JAULSU010000003">
    <property type="protein sequence ID" value="KAK0622402.1"/>
    <property type="molecule type" value="Genomic_DNA"/>
</dbReference>
<evidence type="ECO:0000313" key="3">
    <source>
        <dbReference type="Proteomes" id="UP001175000"/>
    </source>
</evidence>
<dbReference type="PANTHER" id="PTHR24148">
    <property type="entry name" value="ANKYRIN REPEAT DOMAIN-CONTAINING PROTEIN 39 HOMOLOG-RELATED"/>
    <property type="match status" value="1"/>
</dbReference>
<dbReference type="InterPro" id="IPR010730">
    <property type="entry name" value="HET"/>
</dbReference>
<organism evidence="2 3">
    <name type="scientific">Immersiella caudata</name>
    <dbReference type="NCBI Taxonomy" id="314043"/>
    <lineage>
        <taxon>Eukaryota</taxon>
        <taxon>Fungi</taxon>
        <taxon>Dikarya</taxon>
        <taxon>Ascomycota</taxon>
        <taxon>Pezizomycotina</taxon>
        <taxon>Sordariomycetes</taxon>
        <taxon>Sordariomycetidae</taxon>
        <taxon>Sordariales</taxon>
        <taxon>Lasiosphaeriaceae</taxon>
        <taxon>Immersiella</taxon>
    </lineage>
</organism>
<dbReference type="Pfam" id="PF06985">
    <property type="entry name" value="HET"/>
    <property type="match status" value="1"/>
</dbReference>
<sequence length="154" mass="17555">YAALSYVWGPSTPEAYIEVNTQPVRVTRNLEVALRHLRNAPDNNENKLRFWIDAVCIDQSSTRERSTEVARMGRIYSSARRVVCWLGPAFAGVDVALGTVRDLERVAGSEVEFLSPWNSSAQKRVVTGEAIRGLYEMLRRPYWSRLWIVQEVAL</sequence>
<accession>A0AA40C2B0</accession>
<gene>
    <name evidence="2" type="ORF">B0T14DRAFT_394344</name>
</gene>
<feature type="non-terminal residue" evidence="2">
    <location>
        <position position="154"/>
    </location>
</feature>
<dbReference type="InterPro" id="IPR052895">
    <property type="entry name" value="HetReg/Transcr_Mod"/>
</dbReference>
<feature type="domain" description="Heterokaryon incompatibility" evidence="1">
    <location>
        <begin position="1"/>
        <end position="151"/>
    </location>
</feature>
<dbReference type="PANTHER" id="PTHR24148:SF73">
    <property type="entry name" value="HET DOMAIN PROTEIN (AFU_ORTHOLOGUE AFUA_8G01020)"/>
    <property type="match status" value="1"/>
</dbReference>
<evidence type="ECO:0000259" key="1">
    <source>
        <dbReference type="Pfam" id="PF06985"/>
    </source>
</evidence>
<dbReference type="AlphaFoldDB" id="A0AA40C2B0"/>
<proteinExistence type="predicted"/>
<keyword evidence="3" id="KW-1185">Reference proteome</keyword>
<evidence type="ECO:0000313" key="2">
    <source>
        <dbReference type="EMBL" id="KAK0622402.1"/>
    </source>
</evidence>
<protein>
    <submittedName>
        <fullName evidence="2">Heterokaryon incompatibility</fullName>
    </submittedName>
</protein>
<comment type="caution">
    <text evidence="2">The sequence shown here is derived from an EMBL/GenBank/DDBJ whole genome shotgun (WGS) entry which is preliminary data.</text>
</comment>
<feature type="non-terminal residue" evidence="2">
    <location>
        <position position="1"/>
    </location>
</feature>
<dbReference type="Proteomes" id="UP001175000">
    <property type="component" value="Unassembled WGS sequence"/>
</dbReference>
<name>A0AA40C2B0_9PEZI</name>
<reference evidence="2" key="1">
    <citation type="submission" date="2023-06" db="EMBL/GenBank/DDBJ databases">
        <title>Genome-scale phylogeny and comparative genomics of the fungal order Sordariales.</title>
        <authorList>
            <consortium name="Lawrence Berkeley National Laboratory"/>
            <person name="Hensen N."/>
            <person name="Bonometti L."/>
            <person name="Westerberg I."/>
            <person name="Brannstrom I.O."/>
            <person name="Guillou S."/>
            <person name="Cros-Aarteil S."/>
            <person name="Calhoun S."/>
            <person name="Haridas S."/>
            <person name="Kuo A."/>
            <person name="Mondo S."/>
            <person name="Pangilinan J."/>
            <person name="Riley R."/>
            <person name="Labutti K."/>
            <person name="Andreopoulos B."/>
            <person name="Lipzen A."/>
            <person name="Chen C."/>
            <person name="Yanf M."/>
            <person name="Daum C."/>
            <person name="Ng V."/>
            <person name="Clum A."/>
            <person name="Steindorff A."/>
            <person name="Ohm R."/>
            <person name="Martin F."/>
            <person name="Silar P."/>
            <person name="Natvig D."/>
            <person name="Lalanne C."/>
            <person name="Gautier V."/>
            <person name="Ament-Velasquez S.L."/>
            <person name="Kruys A."/>
            <person name="Hutchinson M.I."/>
            <person name="Powell A.J."/>
            <person name="Barry K."/>
            <person name="Miller A.N."/>
            <person name="Grigoriev I.V."/>
            <person name="Debuchy R."/>
            <person name="Gladieux P."/>
            <person name="Thoren M.H."/>
            <person name="Johannesson H."/>
        </authorList>
    </citation>
    <scope>NUCLEOTIDE SEQUENCE</scope>
    <source>
        <strain evidence="2">CBS 606.72</strain>
    </source>
</reference>